<evidence type="ECO:0000259" key="1">
    <source>
        <dbReference type="Pfam" id="PF07727"/>
    </source>
</evidence>
<dbReference type="WBParaSite" id="TMUE_2000008478.1">
    <property type="protein sequence ID" value="TMUE_2000008478.1"/>
    <property type="gene ID" value="WBGene00300293"/>
</dbReference>
<dbReference type="STRING" id="70415.A0A5S6QMP8"/>
<name>A0A5S6QMP8_TRIMR</name>
<organism evidence="2 3">
    <name type="scientific">Trichuris muris</name>
    <name type="common">Mouse whipworm</name>
    <dbReference type="NCBI Taxonomy" id="70415"/>
    <lineage>
        <taxon>Eukaryota</taxon>
        <taxon>Metazoa</taxon>
        <taxon>Ecdysozoa</taxon>
        <taxon>Nematoda</taxon>
        <taxon>Enoplea</taxon>
        <taxon>Dorylaimia</taxon>
        <taxon>Trichinellida</taxon>
        <taxon>Trichuridae</taxon>
        <taxon>Trichuris</taxon>
    </lineage>
</organism>
<evidence type="ECO:0000313" key="3">
    <source>
        <dbReference type="WBParaSite" id="TMUE_2000008478.1"/>
    </source>
</evidence>
<dbReference type="Proteomes" id="UP000046395">
    <property type="component" value="Unassembled WGS sequence"/>
</dbReference>
<accession>A0A5S6QMP8</accession>
<dbReference type="AlphaFoldDB" id="A0A5S6QMP8"/>
<dbReference type="Pfam" id="PF07727">
    <property type="entry name" value="RVT_2"/>
    <property type="match status" value="1"/>
</dbReference>
<keyword evidence="2" id="KW-1185">Reference proteome</keyword>
<proteinExistence type="predicted"/>
<sequence length="336" mass="39232">MDVLVEQERSKRHHAPSRAIFNSDFVVYQANTLETNDPIRYADAMRRPEASEWLAAIDEELVAHHRNHSWKICDLRKGKNAVKRRWVFRTKCKADGTVEKQTFAPTLSYSSLRLLLALAVQNDFDVNQMDVVTTFLNPSLKEEIYMELPEGVEGQKPVYCRLNKSIYGLKQASRAWLQNEPRIYHWRRNEKTLIVGICVDDLIILSNDKQTSKDLKAALQKQFEMKDLGEAHWCLGMRIVCDKEHKRLSIDQERHIDQMLETFGMTDCKVAKTPLDSNQVLSKDMAPKTEDERTEMQKVPYREAVGCLIYLSQEQPYFGALRSNVRWHFQRQKRNT</sequence>
<protein>
    <submittedName>
        <fullName evidence="3">Reverse transcriptase Ty1/copia-type domain-containing protein</fullName>
    </submittedName>
</protein>
<dbReference type="InterPro" id="IPR013103">
    <property type="entry name" value="RVT_2"/>
</dbReference>
<evidence type="ECO:0000313" key="2">
    <source>
        <dbReference type="Proteomes" id="UP000046395"/>
    </source>
</evidence>
<reference evidence="3" key="1">
    <citation type="submission" date="2019-12" db="UniProtKB">
        <authorList>
            <consortium name="WormBaseParasite"/>
        </authorList>
    </citation>
    <scope>IDENTIFICATION</scope>
</reference>
<feature type="domain" description="Reverse transcriptase Ty1/copia-type" evidence="1">
    <location>
        <begin position="101"/>
        <end position="275"/>
    </location>
</feature>